<dbReference type="RefSeq" id="WP_251739044.1">
    <property type="nucleotide sequence ID" value="NZ_JBHUOJ010000032.1"/>
</dbReference>
<keyword evidence="1" id="KW-0472">Membrane</keyword>
<organism evidence="2 3">
    <name type="scientific">Christiangramia antarctica</name>
    <dbReference type="NCBI Taxonomy" id="2058158"/>
    <lineage>
        <taxon>Bacteria</taxon>
        <taxon>Pseudomonadati</taxon>
        <taxon>Bacteroidota</taxon>
        <taxon>Flavobacteriia</taxon>
        <taxon>Flavobacteriales</taxon>
        <taxon>Flavobacteriaceae</taxon>
        <taxon>Christiangramia</taxon>
    </lineage>
</organism>
<evidence type="ECO:0000313" key="3">
    <source>
        <dbReference type="Proteomes" id="UP001597438"/>
    </source>
</evidence>
<protein>
    <submittedName>
        <fullName evidence="2">Uncharacterized protein</fullName>
    </submittedName>
</protein>
<keyword evidence="1" id="KW-1133">Transmembrane helix</keyword>
<name>A0ABW5XAC6_9FLAO</name>
<feature type="transmembrane region" description="Helical" evidence="1">
    <location>
        <begin position="16"/>
        <end position="33"/>
    </location>
</feature>
<keyword evidence="1" id="KW-0812">Transmembrane</keyword>
<accession>A0ABW5XAC6</accession>
<proteinExistence type="predicted"/>
<reference evidence="3" key="1">
    <citation type="journal article" date="2019" name="Int. J. Syst. Evol. Microbiol.">
        <title>The Global Catalogue of Microorganisms (GCM) 10K type strain sequencing project: providing services to taxonomists for standard genome sequencing and annotation.</title>
        <authorList>
            <consortium name="The Broad Institute Genomics Platform"/>
            <consortium name="The Broad Institute Genome Sequencing Center for Infectious Disease"/>
            <person name="Wu L."/>
            <person name="Ma J."/>
        </authorList>
    </citation>
    <scope>NUCLEOTIDE SEQUENCE [LARGE SCALE GENOMIC DNA]</scope>
    <source>
        <strain evidence="3">KCTC 52925</strain>
    </source>
</reference>
<evidence type="ECO:0000256" key="1">
    <source>
        <dbReference type="SAM" id="Phobius"/>
    </source>
</evidence>
<sequence length="69" mass="8121">MDNQQELEVEEPKKRNIWNLVLGIAFLGYGSYRTYQKLNEPEIDTFSLVLAIAFIILGIYDLYKYFRGV</sequence>
<feature type="transmembrane region" description="Helical" evidence="1">
    <location>
        <begin position="45"/>
        <end position="63"/>
    </location>
</feature>
<dbReference type="Proteomes" id="UP001597438">
    <property type="component" value="Unassembled WGS sequence"/>
</dbReference>
<dbReference type="EMBL" id="JBHUOJ010000032">
    <property type="protein sequence ID" value="MFD2834328.1"/>
    <property type="molecule type" value="Genomic_DNA"/>
</dbReference>
<gene>
    <name evidence="2" type="ORF">ACFSYS_13635</name>
</gene>
<keyword evidence="3" id="KW-1185">Reference proteome</keyword>
<comment type="caution">
    <text evidence="2">The sequence shown here is derived from an EMBL/GenBank/DDBJ whole genome shotgun (WGS) entry which is preliminary data.</text>
</comment>
<evidence type="ECO:0000313" key="2">
    <source>
        <dbReference type="EMBL" id="MFD2834328.1"/>
    </source>
</evidence>